<gene>
    <name evidence="3" type="ORF">APICC_07040</name>
</gene>
<accession>A0A2A3E5W6</accession>
<feature type="compositionally biased region" description="Basic and acidic residues" evidence="2">
    <location>
        <begin position="782"/>
        <end position="802"/>
    </location>
</feature>
<evidence type="ECO:0000313" key="4">
    <source>
        <dbReference type="Proteomes" id="UP000242457"/>
    </source>
</evidence>
<keyword evidence="1" id="KW-0175">Coiled coil</keyword>
<evidence type="ECO:0000313" key="3">
    <source>
        <dbReference type="EMBL" id="PBC26672.1"/>
    </source>
</evidence>
<proteinExistence type="predicted"/>
<dbReference type="OrthoDB" id="7609783at2759"/>
<feature type="compositionally biased region" description="Acidic residues" evidence="2">
    <location>
        <begin position="616"/>
        <end position="723"/>
    </location>
</feature>
<feature type="region of interest" description="Disordered" evidence="2">
    <location>
        <begin position="604"/>
        <end position="802"/>
    </location>
</feature>
<dbReference type="AlphaFoldDB" id="A0A2A3E5W6"/>
<protein>
    <submittedName>
        <fullName evidence="3">Uncharacterized protein</fullName>
    </submittedName>
</protein>
<dbReference type="Proteomes" id="UP000242457">
    <property type="component" value="Unassembled WGS sequence"/>
</dbReference>
<evidence type="ECO:0000256" key="1">
    <source>
        <dbReference type="SAM" id="Coils"/>
    </source>
</evidence>
<feature type="compositionally biased region" description="Basic and acidic residues" evidence="2">
    <location>
        <begin position="732"/>
        <end position="742"/>
    </location>
</feature>
<name>A0A2A3E5W6_APICC</name>
<feature type="coiled-coil region" evidence="1">
    <location>
        <begin position="1"/>
        <end position="28"/>
    </location>
</feature>
<feature type="compositionally biased region" description="Basic and acidic residues" evidence="2">
    <location>
        <begin position="820"/>
        <end position="838"/>
    </location>
</feature>
<sequence>MDEKMKDIEREEIELDKEEEEWQNHKAKIISDLLQRQKMMKAYVATKAIEALHEITQTTIGEHATDIDTTRPKMKMITLSPFLTTDAFEKRLRMLEVEFWEREKWIKELERRLLEREKRFKKDQEDFEKLVREMEETLKKGEEISWPPKTSEPTETIRDCCLRTTPPFSPLPPTERTTIDIREPTITPKKDTTIRTIITEEEKEIEKETMTEETVTKETVTKETVTEETMERLTPKRFVTTKKCVTVLRSKVVGKGMVTERVCVPYVLSKEEEGKTKIATLHLEEHEWTEGPFATNYMTPQTETEEYDNENKKSIEQNRIKRDIGEEDTICRNYQLYNFTNRYKMTTRRIRYVQNKDKDENTKIAVLHLEEHEWTEGLFTTNYMTPQTEIEEVDREETMERERFTPDIDEEKTVCPDPLYKITDDKMKTIQTPSEDEEEKTKLFMLHLKEHEWTEGPFTTDYVTPQTEIEENENENKRSIEQNRFKRNINEKNAVCPTYQMYNATGYKMTTNHLLIDEPFCKYANCSFQLTKSLTITEASRTKSTGKMNWKIDNNRYKVRSMLQIIENEEVENDEITVKQNEWNDGIYDGIYENQVERNLRQEEVTEPWENQGNNENEDEGNDEYKEEEEEEEEGEEEYKEEEEEEGEEEGEEEEGEEEYKEEGEEEYKEEEEEEDKEEEEVEEDKEEEEEEYKEEEEEEYKEDYEPEDKEIEETTAPEEEVIETPMIYTPEEEKPPKKIHEEEEETTEEEKTRQPPGPEWPTEPLTNYHVGGTRTWTLEYPEEKPRKPEDEEEEDFKRVGKRPERTTCYYVVLTKDKKRRESSERDYDKENDFESFLKKNIPKANKKYAR</sequence>
<evidence type="ECO:0000256" key="2">
    <source>
        <dbReference type="SAM" id="MobiDB-lite"/>
    </source>
</evidence>
<keyword evidence="4" id="KW-1185">Reference proteome</keyword>
<feature type="region of interest" description="Disordered" evidence="2">
    <location>
        <begin position="819"/>
        <end position="851"/>
    </location>
</feature>
<dbReference type="EMBL" id="KZ288376">
    <property type="protein sequence ID" value="PBC26672.1"/>
    <property type="molecule type" value="Genomic_DNA"/>
</dbReference>
<feature type="compositionally biased region" description="Basic residues" evidence="2">
    <location>
        <begin position="841"/>
        <end position="851"/>
    </location>
</feature>
<organism evidence="3 4">
    <name type="scientific">Apis cerana cerana</name>
    <name type="common">Oriental honeybee</name>
    <dbReference type="NCBI Taxonomy" id="94128"/>
    <lineage>
        <taxon>Eukaryota</taxon>
        <taxon>Metazoa</taxon>
        <taxon>Ecdysozoa</taxon>
        <taxon>Arthropoda</taxon>
        <taxon>Hexapoda</taxon>
        <taxon>Insecta</taxon>
        <taxon>Pterygota</taxon>
        <taxon>Neoptera</taxon>
        <taxon>Endopterygota</taxon>
        <taxon>Hymenoptera</taxon>
        <taxon>Apocrita</taxon>
        <taxon>Aculeata</taxon>
        <taxon>Apoidea</taxon>
        <taxon>Anthophila</taxon>
        <taxon>Apidae</taxon>
        <taxon>Apis</taxon>
    </lineage>
</organism>
<reference evidence="3 4" key="1">
    <citation type="submission" date="2014-07" db="EMBL/GenBank/DDBJ databases">
        <title>Genomic and transcriptomic analysis on Apis cerana provide comprehensive insights into honey bee biology.</title>
        <authorList>
            <person name="Diao Q."/>
            <person name="Sun L."/>
            <person name="Zheng H."/>
            <person name="Zheng H."/>
            <person name="Xu S."/>
            <person name="Wang S."/>
            <person name="Zeng Z."/>
            <person name="Hu F."/>
            <person name="Su S."/>
            <person name="Wu J."/>
        </authorList>
    </citation>
    <scope>NUCLEOTIDE SEQUENCE [LARGE SCALE GENOMIC DNA]</scope>
    <source>
        <tissue evidence="3">Pupae without intestine</tissue>
    </source>
</reference>
<dbReference type="STRING" id="94128.A0A2A3E5W6"/>